<feature type="compositionally biased region" description="Polar residues" evidence="1">
    <location>
        <begin position="200"/>
        <end position="210"/>
    </location>
</feature>
<dbReference type="Proteomes" id="UP000279259">
    <property type="component" value="Unassembled WGS sequence"/>
</dbReference>
<feature type="region of interest" description="Disordered" evidence="1">
    <location>
        <begin position="1"/>
        <end position="27"/>
    </location>
</feature>
<evidence type="ECO:0000256" key="1">
    <source>
        <dbReference type="SAM" id="MobiDB-lite"/>
    </source>
</evidence>
<feature type="region of interest" description="Disordered" evidence="1">
    <location>
        <begin position="153"/>
        <end position="276"/>
    </location>
</feature>
<dbReference type="EMBL" id="RSCD01000023">
    <property type="protein sequence ID" value="RSH83813.1"/>
    <property type="molecule type" value="Genomic_DNA"/>
</dbReference>
<proteinExistence type="predicted"/>
<protein>
    <submittedName>
        <fullName evidence="2">Uncharacterized protein</fullName>
    </submittedName>
</protein>
<comment type="caution">
    <text evidence="2">The sequence shown here is derived from an EMBL/GenBank/DDBJ whole genome shotgun (WGS) entry which is preliminary data.</text>
</comment>
<reference evidence="2 3" key="1">
    <citation type="submission" date="2018-11" db="EMBL/GenBank/DDBJ databases">
        <title>Genome sequence of Saitozyma podzolica DSM 27192.</title>
        <authorList>
            <person name="Aliyu H."/>
            <person name="Gorte O."/>
            <person name="Ochsenreither K."/>
        </authorList>
    </citation>
    <scope>NUCLEOTIDE SEQUENCE [LARGE SCALE GENOMIC DNA]</scope>
    <source>
        <strain evidence="2 3">DSM 27192</strain>
    </source>
</reference>
<organism evidence="2 3">
    <name type="scientific">Saitozyma podzolica</name>
    <dbReference type="NCBI Taxonomy" id="1890683"/>
    <lineage>
        <taxon>Eukaryota</taxon>
        <taxon>Fungi</taxon>
        <taxon>Dikarya</taxon>
        <taxon>Basidiomycota</taxon>
        <taxon>Agaricomycotina</taxon>
        <taxon>Tremellomycetes</taxon>
        <taxon>Tremellales</taxon>
        <taxon>Trimorphomycetaceae</taxon>
        <taxon>Saitozyma</taxon>
    </lineage>
</organism>
<evidence type="ECO:0000313" key="3">
    <source>
        <dbReference type="Proteomes" id="UP000279259"/>
    </source>
</evidence>
<evidence type="ECO:0000313" key="2">
    <source>
        <dbReference type="EMBL" id="RSH83813.1"/>
    </source>
</evidence>
<gene>
    <name evidence="2" type="ORF">EHS25_005428</name>
</gene>
<sequence>MSDTDSDSSEYTLADSEPDDSELTEPRLTRAGGNLIETGLNVDIYAIRLPGNRVFAVGTNLAGGTRELSAGTDEVMFIGAYRFTGEVTMDRSEPLGDVNSDTYQGAVAEAIAANGNPFEVRVAFPPTYVRDILLSEQARGSAITNRLAGNFIPPQWGYRPAATPGPTGTPGSRAGVDSQSGHGHGNAFAQPAYGPHPGGSSATPVGTDQGQTRRSENGSVDPSQWEYGPTESQSSPAGFETGSDYDNGNAFPNLGMDSIQNDGWEEGDGDDDLYADLGFEYSIPGVPASG</sequence>
<name>A0A427XYC0_9TREE</name>
<dbReference type="AlphaFoldDB" id="A0A427XYC0"/>
<accession>A0A427XYC0</accession>
<keyword evidence="3" id="KW-1185">Reference proteome</keyword>
<feature type="compositionally biased region" description="Acidic residues" evidence="1">
    <location>
        <begin position="263"/>
        <end position="274"/>
    </location>
</feature>